<dbReference type="GO" id="GO:0002758">
    <property type="term" value="P:innate immune response-activating signaling pathway"/>
    <property type="evidence" value="ECO:0007669"/>
    <property type="project" value="UniProtKB-ARBA"/>
</dbReference>
<dbReference type="Gene3D" id="1.20.5.4130">
    <property type="match status" value="1"/>
</dbReference>
<dbReference type="PANTHER" id="PTHR23155:SF1205">
    <property type="entry name" value="DISEASE RESISTANCE PROTEIN RPM1"/>
    <property type="match status" value="1"/>
</dbReference>
<dbReference type="InterPro" id="IPR038005">
    <property type="entry name" value="RX-like_CC"/>
</dbReference>
<dbReference type="EMBL" id="JAUJYO010000017">
    <property type="protein sequence ID" value="KAK1292045.1"/>
    <property type="molecule type" value="Genomic_DNA"/>
</dbReference>
<dbReference type="InterPro" id="IPR002182">
    <property type="entry name" value="NB-ARC"/>
</dbReference>
<dbReference type="InterPro" id="IPR044974">
    <property type="entry name" value="Disease_R_plants"/>
</dbReference>
<dbReference type="Pfam" id="PF23559">
    <property type="entry name" value="WHD_DRP"/>
    <property type="match status" value="1"/>
</dbReference>
<evidence type="ECO:0000256" key="1">
    <source>
        <dbReference type="ARBA" id="ARBA00008894"/>
    </source>
</evidence>
<dbReference type="GO" id="GO:0042742">
    <property type="term" value="P:defense response to bacterium"/>
    <property type="evidence" value="ECO:0007669"/>
    <property type="project" value="UniProtKB-ARBA"/>
</dbReference>
<comment type="similarity">
    <text evidence="1">Belongs to the disease resistance NB-LRR family.</text>
</comment>
<dbReference type="FunFam" id="1.10.10.10:FF:000322">
    <property type="entry name" value="Probable disease resistance protein At1g63360"/>
    <property type="match status" value="1"/>
</dbReference>
<protein>
    <submittedName>
        <fullName evidence="10">Disease resistance protein RPM1</fullName>
    </submittedName>
</protein>
<accession>A0AAV9CSW7</accession>
<evidence type="ECO:0000256" key="4">
    <source>
        <dbReference type="ARBA" id="ARBA00022741"/>
    </source>
</evidence>
<sequence length="908" mass="105390">MDEMESMVSCLREADQRENDNDGVKTWVKQLREAAYDTEDVVEEYLLHLKRRLEGKGRLLKFLHRNFQCALHLGTRHRIATQVKEIKLRVQNIAARRERYNFGEADHHDSSNRYNGPPMASLLIDEAEVVGIDEPKEKLVGWLTNDEQRRVVISVVAMGGMGKTTLVKKVYDHAMGKKLFDCFAFIVVSNPYSIIGIIRKLIKKMHEDHLPPGLDEMDVYDLGRKQRKDQLPPGLDEMDVYDMGQSLKDYLQDKKYVVVLDDVWYSEVWDDIKFAFPVNSYGRIIITTREVSVAQSCTLKSGHLYELQPLKDDEAWDLFSRTVFPSDRCCPKELEELSRNFVKFCQGLPLAILAIGGMLAVKDKTMSEWERVRRGGFGMYDEREHTIVNMKRIILLSYSDLPYNLKSCFLYLSLFPEDHKIKFMKLIRLWMAEGFVKSNQQNIMVEEVAKEYINVLIKRSLILIADRNSYGEVISCRVHDVVREIILSKAREENFTTFVSTDGVHMHNRPRHLSVHGSFDATSQERGLTHVRSLFMFDETAFYTSSVHEFFSSFRLLKVLDLDGMPLEVFPPEITELLHLRYLSLRDTKISELPKSIKRLRNLETLDLKGTMVRELPVEILEFRKLRHLLVYRYEDIPPYETNFDSVEGVKLPMGIGKLLELQKLSFLDLDGRPGQVKDLRKLTQLKRLGIIKLRTEDGRYLCDAIQNMEGLRSFHVSSRHENELLDLCLSQPPNLLERVCLMGMLESLPSWITMLQNLVRLCLRYSKLKDDPFESLQNLPNLAELELFRAYDGNELRCGEGGFKKLKVLKIINLKELKVVEIGEGAMCGLQKLRFQECPQLEKVPLGIEYIANLKELALYFMSEELYSRVRKDGGEDHPRIQHIQIITTFDKYDREILNTILRNGLL</sequence>
<dbReference type="InterPro" id="IPR032675">
    <property type="entry name" value="LRR_dom_sf"/>
</dbReference>
<dbReference type="Gene3D" id="3.40.50.300">
    <property type="entry name" value="P-loop containing nucleotide triphosphate hydrolases"/>
    <property type="match status" value="1"/>
</dbReference>
<dbReference type="InterPro" id="IPR027417">
    <property type="entry name" value="P-loop_NTPase"/>
</dbReference>
<feature type="domain" description="Disease resistance N-terminal" evidence="7">
    <location>
        <begin position="2"/>
        <end position="54"/>
    </location>
</feature>
<dbReference type="Gene3D" id="1.10.8.430">
    <property type="entry name" value="Helical domain of apoptotic protease-activating factors"/>
    <property type="match status" value="1"/>
</dbReference>
<feature type="domain" description="Disease resistance protein winged helix" evidence="8">
    <location>
        <begin position="414"/>
        <end position="486"/>
    </location>
</feature>
<dbReference type="Pfam" id="PF18052">
    <property type="entry name" value="Rx_N"/>
    <property type="match status" value="1"/>
</dbReference>
<evidence type="ECO:0000256" key="5">
    <source>
        <dbReference type="ARBA" id="ARBA00022821"/>
    </source>
</evidence>
<evidence type="ECO:0000313" key="11">
    <source>
        <dbReference type="Proteomes" id="UP001180020"/>
    </source>
</evidence>
<keyword evidence="5" id="KW-0611">Plant defense</keyword>
<dbReference type="SUPFAM" id="SSF52540">
    <property type="entry name" value="P-loop containing nucleoside triphosphate hydrolases"/>
    <property type="match status" value="1"/>
</dbReference>
<evidence type="ECO:0000259" key="9">
    <source>
        <dbReference type="Pfam" id="PF23598"/>
    </source>
</evidence>
<feature type="domain" description="Disease resistance R13L4/SHOC-2-like LRR" evidence="9">
    <location>
        <begin position="530"/>
        <end position="864"/>
    </location>
</feature>
<dbReference type="FunFam" id="3.40.50.300:FF:001091">
    <property type="entry name" value="Probable disease resistance protein At1g61300"/>
    <property type="match status" value="1"/>
</dbReference>
<organism evidence="10 11">
    <name type="scientific">Acorus calamus</name>
    <name type="common">Sweet flag</name>
    <dbReference type="NCBI Taxonomy" id="4465"/>
    <lineage>
        <taxon>Eukaryota</taxon>
        <taxon>Viridiplantae</taxon>
        <taxon>Streptophyta</taxon>
        <taxon>Embryophyta</taxon>
        <taxon>Tracheophyta</taxon>
        <taxon>Spermatophyta</taxon>
        <taxon>Magnoliopsida</taxon>
        <taxon>Liliopsida</taxon>
        <taxon>Acoraceae</taxon>
        <taxon>Acorus</taxon>
    </lineage>
</organism>
<comment type="caution">
    <text evidence="10">The sequence shown here is derived from an EMBL/GenBank/DDBJ whole genome shotgun (WGS) entry which is preliminary data.</text>
</comment>
<dbReference type="GO" id="GO:0009626">
    <property type="term" value="P:plant-type hypersensitive response"/>
    <property type="evidence" value="ECO:0007669"/>
    <property type="project" value="UniProtKB-ARBA"/>
</dbReference>
<evidence type="ECO:0000313" key="10">
    <source>
        <dbReference type="EMBL" id="KAK1292045.1"/>
    </source>
</evidence>
<reference evidence="10" key="2">
    <citation type="submission" date="2023-06" db="EMBL/GenBank/DDBJ databases">
        <authorList>
            <person name="Ma L."/>
            <person name="Liu K.-W."/>
            <person name="Li Z."/>
            <person name="Hsiao Y.-Y."/>
            <person name="Qi Y."/>
            <person name="Fu T."/>
            <person name="Tang G."/>
            <person name="Zhang D."/>
            <person name="Sun W.-H."/>
            <person name="Liu D.-K."/>
            <person name="Li Y."/>
            <person name="Chen G.-Z."/>
            <person name="Liu X.-D."/>
            <person name="Liao X.-Y."/>
            <person name="Jiang Y.-T."/>
            <person name="Yu X."/>
            <person name="Hao Y."/>
            <person name="Huang J."/>
            <person name="Zhao X.-W."/>
            <person name="Ke S."/>
            <person name="Chen Y.-Y."/>
            <person name="Wu W.-L."/>
            <person name="Hsu J.-L."/>
            <person name="Lin Y.-F."/>
            <person name="Huang M.-D."/>
            <person name="Li C.-Y."/>
            <person name="Huang L."/>
            <person name="Wang Z.-W."/>
            <person name="Zhao X."/>
            <person name="Zhong W.-Y."/>
            <person name="Peng D.-H."/>
            <person name="Ahmad S."/>
            <person name="Lan S."/>
            <person name="Zhang J.-S."/>
            <person name="Tsai W.-C."/>
            <person name="Van De Peer Y."/>
            <person name="Liu Z.-J."/>
        </authorList>
    </citation>
    <scope>NUCLEOTIDE SEQUENCE</scope>
    <source>
        <strain evidence="10">CP</strain>
        <tissue evidence="10">Leaves</tissue>
    </source>
</reference>
<evidence type="ECO:0000259" key="8">
    <source>
        <dbReference type="Pfam" id="PF23559"/>
    </source>
</evidence>
<dbReference type="SUPFAM" id="SSF52058">
    <property type="entry name" value="L domain-like"/>
    <property type="match status" value="1"/>
</dbReference>
<dbReference type="PRINTS" id="PR00364">
    <property type="entry name" value="DISEASERSIST"/>
</dbReference>
<dbReference type="AlphaFoldDB" id="A0AAV9CSW7"/>
<dbReference type="Pfam" id="PF00931">
    <property type="entry name" value="NB-ARC"/>
    <property type="match status" value="1"/>
</dbReference>
<dbReference type="Gene3D" id="1.10.10.10">
    <property type="entry name" value="Winged helix-like DNA-binding domain superfamily/Winged helix DNA-binding domain"/>
    <property type="match status" value="1"/>
</dbReference>
<evidence type="ECO:0000256" key="2">
    <source>
        <dbReference type="ARBA" id="ARBA00022614"/>
    </source>
</evidence>
<dbReference type="PANTHER" id="PTHR23155">
    <property type="entry name" value="DISEASE RESISTANCE PROTEIN RP"/>
    <property type="match status" value="1"/>
</dbReference>
<dbReference type="Gene3D" id="3.80.10.10">
    <property type="entry name" value="Ribonuclease Inhibitor"/>
    <property type="match status" value="1"/>
</dbReference>
<dbReference type="InterPro" id="IPR041118">
    <property type="entry name" value="Rx_N"/>
</dbReference>
<evidence type="ECO:0000259" key="6">
    <source>
        <dbReference type="Pfam" id="PF00931"/>
    </source>
</evidence>
<name>A0AAV9CSW7_ACOCL</name>
<keyword evidence="2" id="KW-0433">Leucine-rich repeat</keyword>
<evidence type="ECO:0000259" key="7">
    <source>
        <dbReference type="Pfam" id="PF18052"/>
    </source>
</evidence>
<reference evidence="10" key="1">
    <citation type="journal article" date="2023" name="Nat. Commun.">
        <title>Diploid and tetraploid genomes of Acorus and the evolution of monocots.</title>
        <authorList>
            <person name="Ma L."/>
            <person name="Liu K.W."/>
            <person name="Li Z."/>
            <person name="Hsiao Y.Y."/>
            <person name="Qi Y."/>
            <person name="Fu T."/>
            <person name="Tang G.D."/>
            <person name="Zhang D."/>
            <person name="Sun W.H."/>
            <person name="Liu D.K."/>
            <person name="Li Y."/>
            <person name="Chen G.Z."/>
            <person name="Liu X.D."/>
            <person name="Liao X.Y."/>
            <person name="Jiang Y.T."/>
            <person name="Yu X."/>
            <person name="Hao Y."/>
            <person name="Huang J."/>
            <person name="Zhao X.W."/>
            <person name="Ke S."/>
            <person name="Chen Y.Y."/>
            <person name="Wu W.L."/>
            <person name="Hsu J.L."/>
            <person name="Lin Y.F."/>
            <person name="Huang M.D."/>
            <person name="Li C.Y."/>
            <person name="Huang L."/>
            <person name="Wang Z.W."/>
            <person name="Zhao X."/>
            <person name="Zhong W.Y."/>
            <person name="Peng D.H."/>
            <person name="Ahmad S."/>
            <person name="Lan S."/>
            <person name="Zhang J.S."/>
            <person name="Tsai W.C."/>
            <person name="Van de Peer Y."/>
            <person name="Liu Z.J."/>
        </authorList>
    </citation>
    <scope>NUCLEOTIDE SEQUENCE</scope>
    <source>
        <strain evidence="10">CP</strain>
    </source>
</reference>
<keyword evidence="3" id="KW-0677">Repeat</keyword>
<dbReference type="CDD" id="cd14798">
    <property type="entry name" value="RX-CC_like"/>
    <property type="match status" value="1"/>
</dbReference>
<dbReference type="InterPro" id="IPR042197">
    <property type="entry name" value="Apaf_helical"/>
</dbReference>
<dbReference type="InterPro" id="IPR036388">
    <property type="entry name" value="WH-like_DNA-bd_sf"/>
</dbReference>
<dbReference type="InterPro" id="IPR055414">
    <property type="entry name" value="LRR_R13L4/SHOC2-like"/>
</dbReference>
<gene>
    <name evidence="10" type="primary">RPM1</name>
    <name evidence="10" type="ORF">QJS10_CPB17g00352</name>
</gene>
<evidence type="ECO:0000256" key="3">
    <source>
        <dbReference type="ARBA" id="ARBA00022737"/>
    </source>
</evidence>
<proteinExistence type="inferred from homology"/>
<dbReference type="GO" id="GO:0043531">
    <property type="term" value="F:ADP binding"/>
    <property type="evidence" value="ECO:0007669"/>
    <property type="project" value="InterPro"/>
</dbReference>
<dbReference type="Pfam" id="PF23598">
    <property type="entry name" value="LRR_14"/>
    <property type="match status" value="1"/>
</dbReference>
<dbReference type="Proteomes" id="UP001180020">
    <property type="component" value="Unassembled WGS sequence"/>
</dbReference>
<keyword evidence="4" id="KW-0547">Nucleotide-binding</keyword>
<dbReference type="InterPro" id="IPR058922">
    <property type="entry name" value="WHD_DRP"/>
</dbReference>
<feature type="domain" description="NB-ARC" evidence="6">
    <location>
        <begin position="134"/>
        <end position="327"/>
    </location>
</feature>
<keyword evidence="11" id="KW-1185">Reference proteome</keyword>